<protein>
    <submittedName>
        <fullName evidence="1">Uncharacterized protein</fullName>
    </submittedName>
</protein>
<dbReference type="RefSeq" id="WP_406695504.1">
    <property type="nucleotide sequence ID" value="NZ_CP155447.1"/>
</dbReference>
<dbReference type="EMBL" id="CP155447">
    <property type="protein sequence ID" value="XBH02763.1"/>
    <property type="molecule type" value="Genomic_DNA"/>
</dbReference>
<dbReference type="AlphaFoldDB" id="A0AAU7CCB4"/>
<gene>
    <name evidence="1" type="ORF">V5E97_31255</name>
</gene>
<sequence length="95" mass="10337">MADLVEHIDETFTGETIVLDGKIYKECAFVECILVFRGEAPFTMTGNMVDVTCRWRFEGAAALTAAAMKSIYHGFGEEGKKLIQATLGIAPNSTS</sequence>
<evidence type="ECO:0000313" key="1">
    <source>
        <dbReference type="EMBL" id="XBH02763.1"/>
    </source>
</evidence>
<organism evidence="1">
    <name type="scientific">Singulisphaera sp. Ch08</name>
    <dbReference type="NCBI Taxonomy" id="3120278"/>
    <lineage>
        <taxon>Bacteria</taxon>
        <taxon>Pseudomonadati</taxon>
        <taxon>Planctomycetota</taxon>
        <taxon>Planctomycetia</taxon>
        <taxon>Isosphaerales</taxon>
        <taxon>Isosphaeraceae</taxon>
        <taxon>Singulisphaera</taxon>
    </lineage>
</organism>
<name>A0AAU7CCB4_9BACT</name>
<reference evidence="1" key="1">
    <citation type="submission" date="2024-05" db="EMBL/GenBank/DDBJ databases">
        <title>Planctomycetes of the genus Singulisphaera possess chitinolytic capabilities.</title>
        <authorList>
            <person name="Ivanova A."/>
        </authorList>
    </citation>
    <scope>NUCLEOTIDE SEQUENCE</scope>
    <source>
        <strain evidence="1">Ch08T</strain>
    </source>
</reference>
<accession>A0AAU7CCB4</accession>
<proteinExistence type="predicted"/>